<dbReference type="InterPro" id="IPR011200">
    <property type="entry name" value="UCP012608"/>
</dbReference>
<dbReference type="Proteomes" id="UP000636458">
    <property type="component" value="Unassembled WGS sequence"/>
</dbReference>
<protein>
    <submittedName>
        <fullName evidence="1">DUF2332 domain-containing protein</fullName>
    </submittedName>
</protein>
<evidence type="ECO:0000313" key="1">
    <source>
        <dbReference type="EMBL" id="MBK4348222.1"/>
    </source>
</evidence>
<gene>
    <name evidence="1" type="ORF">IV501_11300</name>
</gene>
<proteinExistence type="predicted"/>
<dbReference type="Pfam" id="PF10094">
    <property type="entry name" value="DUF2332"/>
    <property type="match status" value="1"/>
</dbReference>
<dbReference type="RefSeq" id="WP_200556451.1">
    <property type="nucleotide sequence ID" value="NZ_JAEPES010000004.1"/>
</dbReference>
<accession>A0A934SNF8</accession>
<organism evidence="1 2">
    <name type="scientific">Lacisediminihabitans changchengi</name>
    <dbReference type="NCBI Taxonomy" id="2787634"/>
    <lineage>
        <taxon>Bacteria</taxon>
        <taxon>Bacillati</taxon>
        <taxon>Actinomycetota</taxon>
        <taxon>Actinomycetes</taxon>
        <taxon>Micrococcales</taxon>
        <taxon>Microbacteriaceae</taxon>
        <taxon>Lacisediminihabitans</taxon>
    </lineage>
</organism>
<sequence length="327" mass="35317">MSKPAPAPQNGRDLTEWYTSFGEGEARGQSAVYEEWALGVAGDPGIQALLMTMPLQKRQPNLIFATSRLLGAPVGAYGPFRDWLVENFAAVAAEAEHRMTQTNEARRCASLLPALALIDGPIALLEVGASAGLCLYPDRYAYSYDDGPVLGDSRLVLESSTTGAVPIPEALPEIVWRAGVDLHPLDVLDPDDMRWLETLVWPEQHDRRERLLAAIEIAQTDPPHLVAGDAVTAVAALAAEAPDDATLVIITSGVLVYLTAAERTRFAEQVRALDARWISLEGRGALPDVESRLPEVAPAGMAGRFVLALDEHPLAFTGPHGQTLDWF</sequence>
<evidence type="ECO:0000313" key="2">
    <source>
        <dbReference type="Proteomes" id="UP000636458"/>
    </source>
</evidence>
<reference evidence="1" key="1">
    <citation type="submission" date="2021-01" db="EMBL/GenBank/DDBJ databases">
        <title>Lacisediminihabitans sp. nov. strain G11-30, isolated from Antarctic Soil.</title>
        <authorList>
            <person name="Li J."/>
        </authorList>
    </citation>
    <scope>NUCLEOTIDE SEQUENCE</scope>
    <source>
        <strain evidence="1">G11-30</strain>
    </source>
</reference>
<dbReference type="EMBL" id="JAEPES010000004">
    <property type="protein sequence ID" value="MBK4348222.1"/>
    <property type="molecule type" value="Genomic_DNA"/>
</dbReference>
<keyword evidence="2" id="KW-1185">Reference proteome</keyword>
<comment type="caution">
    <text evidence="1">The sequence shown here is derived from an EMBL/GenBank/DDBJ whole genome shotgun (WGS) entry which is preliminary data.</text>
</comment>
<name>A0A934SNF8_9MICO</name>
<dbReference type="AlphaFoldDB" id="A0A934SNF8"/>